<dbReference type="EMBL" id="KN833888">
    <property type="protein sequence ID" value="KIK15494.1"/>
    <property type="molecule type" value="Genomic_DNA"/>
</dbReference>
<proteinExistence type="predicted"/>
<dbReference type="AlphaFoldDB" id="A0A0C9YNY2"/>
<reference evidence="1 2" key="1">
    <citation type="submission" date="2014-04" db="EMBL/GenBank/DDBJ databases">
        <authorList>
            <consortium name="DOE Joint Genome Institute"/>
            <person name="Kuo A."/>
            <person name="Kohler A."/>
            <person name="Costa M.D."/>
            <person name="Nagy L.G."/>
            <person name="Floudas D."/>
            <person name="Copeland A."/>
            <person name="Barry K.W."/>
            <person name="Cichocki N."/>
            <person name="Veneault-Fourrey C."/>
            <person name="LaButti K."/>
            <person name="Lindquist E.A."/>
            <person name="Lipzen A."/>
            <person name="Lundell T."/>
            <person name="Morin E."/>
            <person name="Murat C."/>
            <person name="Sun H."/>
            <person name="Tunlid A."/>
            <person name="Henrissat B."/>
            <person name="Grigoriev I.V."/>
            <person name="Hibbett D.S."/>
            <person name="Martin F."/>
            <person name="Nordberg H.P."/>
            <person name="Cantor M.N."/>
            <person name="Hua S.X."/>
        </authorList>
    </citation>
    <scope>NUCLEOTIDE SEQUENCE [LARGE SCALE GENOMIC DNA]</scope>
    <source>
        <strain evidence="1 2">441</strain>
    </source>
</reference>
<evidence type="ECO:0000313" key="1">
    <source>
        <dbReference type="EMBL" id="KIK15494.1"/>
    </source>
</evidence>
<gene>
    <name evidence="1" type="ORF">PISMIDRAFT_687182</name>
</gene>
<organism evidence="1 2">
    <name type="scientific">Pisolithus microcarpus 441</name>
    <dbReference type="NCBI Taxonomy" id="765257"/>
    <lineage>
        <taxon>Eukaryota</taxon>
        <taxon>Fungi</taxon>
        <taxon>Dikarya</taxon>
        <taxon>Basidiomycota</taxon>
        <taxon>Agaricomycotina</taxon>
        <taxon>Agaricomycetes</taxon>
        <taxon>Agaricomycetidae</taxon>
        <taxon>Boletales</taxon>
        <taxon>Sclerodermatineae</taxon>
        <taxon>Pisolithaceae</taxon>
        <taxon>Pisolithus</taxon>
    </lineage>
</organism>
<reference evidence="2" key="2">
    <citation type="submission" date="2015-01" db="EMBL/GenBank/DDBJ databases">
        <title>Evolutionary Origins and Diversification of the Mycorrhizal Mutualists.</title>
        <authorList>
            <consortium name="DOE Joint Genome Institute"/>
            <consortium name="Mycorrhizal Genomics Consortium"/>
            <person name="Kohler A."/>
            <person name="Kuo A."/>
            <person name="Nagy L.G."/>
            <person name="Floudas D."/>
            <person name="Copeland A."/>
            <person name="Barry K.W."/>
            <person name="Cichocki N."/>
            <person name="Veneault-Fourrey C."/>
            <person name="LaButti K."/>
            <person name="Lindquist E.A."/>
            <person name="Lipzen A."/>
            <person name="Lundell T."/>
            <person name="Morin E."/>
            <person name="Murat C."/>
            <person name="Riley R."/>
            <person name="Ohm R."/>
            <person name="Sun H."/>
            <person name="Tunlid A."/>
            <person name="Henrissat B."/>
            <person name="Grigoriev I.V."/>
            <person name="Hibbett D.S."/>
            <person name="Martin F."/>
        </authorList>
    </citation>
    <scope>NUCLEOTIDE SEQUENCE [LARGE SCALE GENOMIC DNA]</scope>
    <source>
        <strain evidence="2">441</strain>
    </source>
</reference>
<dbReference type="Proteomes" id="UP000054018">
    <property type="component" value="Unassembled WGS sequence"/>
</dbReference>
<feature type="non-terminal residue" evidence="1">
    <location>
        <position position="1"/>
    </location>
</feature>
<dbReference type="HOGENOM" id="CLU_2929090_0_0_1"/>
<name>A0A0C9YNY2_9AGAM</name>
<evidence type="ECO:0000313" key="2">
    <source>
        <dbReference type="Proteomes" id="UP000054018"/>
    </source>
</evidence>
<protein>
    <submittedName>
        <fullName evidence="1">Uncharacterized protein</fullName>
    </submittedName>
</protein>
<keyword evidence="2" id="KW-1185">Reference proteome</keyword>
<sequence length="49" mass="5590">ILHIPQAIDMDPFIRPKSCRVLHIRISMKIRQCSTLISVTISAPDYTLP</sequence>
<accession>A0A0C9YNY2</accession>